<accession>A0A4V3WGK7</accession>
<organism evidence="2 3">
    <name type="scientific">Cohnella fermenti</name>
    <dbReference type="NCBI Taxonomy" id="2565925"/>
    <lineage>
        <taxon>Bacteria</taxon>
        <taxon>Bacillati</taxon>
        <taxon>Bacillota</taxon>
        <taxon>Bacilli</taxon>
        <taxon>Bacillales</taxon>
        <taxon>Paenibacillaceae</taxon>
        <taxon>Cohnella</taxon>
    </lineage>
</organism>
<dbReference type="PIRSF" id="PIRSF030802">
    <property type="entry name" value="UCP030802"/>
    <property type="match status" value="1"/>
</dbReference>
<proteinExistence type="predicted"/>
<evidence type="ECO:0000313" key="2">
    <source>
        <dbReference type="EMBL" id="THF84536.1"/>
    </source>
</evidence>
<sequence length="274" mass="30501">MIFASDLDLTLIYSERSMGSVPPEELVPVELYEGRYISYMTKTAMDRLEEVAGMAAFVPVTTRTPEQYNRIFAILERYRPVYAIVSNGGTVLQNGQPDLEWREEVQRALQHGCASHEEILARFGRISNEDWVRSSRLCDGLFFSIVVERDRLPVDAIEAFRGELSSLGWTYSLQGRKIYLVPNAITKGAALAYVKERLASAFVIGAGDSLLDESLLLASDAAFAPVHGELGVRYSEHPHIRFTGSTGIRASEEILNAAVERIRSERARLGAISI</sequence>
<dbReference type="InterPro" id="IPR023214">
    <property type="entry name" value="HAD_sf"/>
</dbReference>
<feature type="domain" description="Sucrose phosphatase-like" evidence="1">
    <location>
        <begin position="51"/>
        <end position="219"/>
    </location>
</feature>
<comment type="caution">
    <text evidence="2">The sequence shown here is derived from an EMBL/GenBank/DDBJ whole genome shotgun (WGS) entry which is preliminary data.</text>
</comment>
<reference evidence="2 3" key="1">
    <citation type="submission" date="2019-04" db="EMBL/GenBank/DDBJ databases">
        <title>Cohnella sp. nov. isolated from preserved vegetables.</title>
        <authorList>
            <person name="Lin S.-Y."/>
            <person name="Hung M.-H."/>
            <person name="Young C.-C."/>
        </authorList>
    </citation>
    <scope>NUCLEOTIDE SEQUENCE [LARGE SCALE GENOMIC DNA]</scope>
    <source>
        <strain evidence="2 3">CC-MHH1044</strain>
    </source>
</reference>
<dbReference type="Proteomes" id="UP000310636">
    <property type="component" value="Unassembled WGS sequence"/>
</dbReference>
<dbReference type="OrthoDB" id="1666512at2"/>
<dbReference type="InterPro" id="IPR006380">
    <property type="entry name" value="SPP-like_dom"/>
</dbReference>
<dbReference type="EMBL" id="SSOB01000001">
    <property type="protein sequence ID" value="THF84536.1"/>
    <property type="molecule type" value="Genomic_DNA"/>
</dbReference>
<dbReference type="Gene3D" id="3.40.50.1000">
    <property type="entry name" value="HAD superfamily/HAD-like"/>
    <property type="match status" value="1"/>
</dbReference>
<gene>
    <name evidence="2" type="ORF">E6C55_00705</name>
</gene>
<dbReference type="GO" id="GO:0003824">
    <property type="term" value="F:catalytic activity"/>
    <property type="evidence" value="ECO:0007669"/>
    <property type="project" value="UniProtKB-ARBA"/>
</dbReference>
<dbReference type="Pfam" id="PF05116">
    <property type="entry name" value="S6PP"/>
    <property type="match status" value="1"/>
</dbReference>
<dbReference type="AlphaFoldDB" id="A0A4V3WGK7"/>
<keyword evidence="3" id="KW-1185">Reference proteome</keyword>
<dbReference type="InterPro" id="IPR024197">
    <property type="entry name" value="TPP-like"/>
</dbReference>
<name>A0A4V3WGK7_9BACL</name>
<evidence type="ECO:0000259" key="1">
    <source>
        <dbReference type="Pfam" id="PF05116"/>
    </source>
</evidence>
<protein>
    <recommendedName>
        <fullName evidence="1">Sucrose phosphatase-like domain-containing protein</fullName>
    </recommendedName>
</protein>
<evidence type="ECO:0000313" key="3">
    <source>
        <dbReference type="Proteomes" id="UP000310636"/>
    </source>
</evidence>
<dbReference type="SUPFAM" id="SSF56784">
    <property type="entry name" value="HAD-like"/>
    <property type="match status" value="1"/>
</dbReference>
<dbReference type="RefSeq" id="WP_136367851.1">
    <property type="nucleotide sequence ID" value="NZ_SSOB01000001.1"/>
</dbReference>
<dbReference type="InterPro" id="IPR036412">
    <property type="entry name" value="HAD-like_sf"/>
</dbReference>